<dbReference type="AlphaFoldDB" id="A0A2K9I054"/>
<dbReference type="InterPro" id="IPR014710">
    <property type="entry name" value="RmlC-like_jellyroll"/>
</dbReference>
<dbReference type="InterPro" id="IPR011051">
    <property type="entry name" value="RmlC_Cupin_sf"/>
</dbReference>
<evidence type="ECO:0000313" key="3">
    <source>
        <dbReference type="Proteomes" id="UP001263852"/>
    </source>
</evidence>
<feature type="domain" description="Cupin type-2" evidence="1">
    <location>
        <begin position="44"/>
        <end position="104"/>
    </location>
</feature>
<proteinExistence type="predicted"/>
<evidence type="ECO:0000313" key="2">
    <source>
        <dbReference type="EMBL" id="MDT7038117.1"/>
    </source>
</evidence>
<dbReference type="KEGG" id="lpg:BB562_03545"/>
<dbReference type="EMBL" id="JAVLAO010000001">
    <property type="protein sequence ID" value="MDT7038117.1"/>
    <property type="molecule type" value="Genomic_DNA"/>
</dbReference>
<protein>
    <submittedName>
        <fullName evidence="2">Cupin domain-containing protein</fullName>
    </submittedName>
</protein>
<dbReference type="InterPro" id="IPR013096">
    <property type="entry name" value="Cupin_2"/>
</dbReference>
<dbReference type="PANTHER" id="PTHR43698">
    <property type="entry name" value="RIBD C-TERMINAL DOMAIN CONTAINING PROTEIN"/>
    <property type="match status" value="1"/>
</dbReference>
<name>A0A2K9I054_LACPE</name>
<reference evidence="2" key="1">
    <citation type="submission" date="2023-08" db="EMBL/GenBank/DDBJ databases">
        <authorList>
            <person name="Page C.A."/>
            <person name="Perez-Diaz I.M."/>
        </authorList>
    </citation>
    <scope>NUCLEOTIDE SEQUENCE</scope>
    <source>
        <strain evidence="2">1.8.9</strain>
    </source>
</reference>
<dbReference type="Proteomes" id="UP001263852">
    <property type="component" value="Unassembled WGS sequence"/>
</dbReference>
<dbReference type="PANTHER" id="PTHR43698:SF1">
    <property type="entry name" value="BLL4564 PROTEIN"/>
    <property type="match status" value="1"/>
</dbReference>
<evidence type="ECO:0000259" key="1">
    <source>
        <dbReference type="Pfam" id="PF07883"/>
    </source>
</evidence>
<gene>
    <name evidence="2" type="ORF">RI555_03695</name>
</gene>
<dbReference type="RefSeq" id="WP_003639548.1">
    <property type="nucleotide sequence ID" value="NZ_BOUG01000013.1"/>
</dbReference>
<sequence>MTTNNSGLFGLGEKNVAYQQYFIGQSYLNALAGDDQVDVNVSNVTFEPGCRNNWHIHHNGYQILLVTSGEGWYQEDGKPAQLLHPGDVVTIHPGVKHWHGATKDSWFAHIAITKGTSEWLEPVDDAAYAKLAD</sequence>
<accession>A0A2K9I054</accession>
<dbReference type="Gene3D" id="2.60.120.10">
    <property type="entry name" value="Jelly Rolls"/>
    <property type="match status" value="1"/>
</dbReference>
<comment type="caution">
    <text evidence="2">The sequence shown here is derived from an EMBL/GenBank/DDBJ whole genome shotgun (WGS) entry which is preliminary data.</text>
</comment>
<dbReference type="CDD" id="cd02233">
    <property type="entry name" value="cupin_HNL-like"/>
    <property type="match status" value="1"/>
</dbReference>
<organism evidence="2 3">
    <name type="scientific">Lactiplantibacillus pentosus</name>
    <name type="common">Lactobacillus pentosus</name>
    <dbReference type="NCBI Taxonomy" id="1589"/>
    <lineage>
        <taxon>Bacteria</taxon>
        <taxon>Bacillati</taxon>
        <taxon>Bacillota</taxon>
        <taxon>Bacilli</taxon>
        <taxon>Lactobacillales</taxon>
        <taxon>Lactobacillaceae</taxon>
        <taxon>Lactiplantibacillus</taxon>
    </lineage>
</organism>
<dbReference type="InterPro" id="IPR047263">
    <property type="entry name" value="HNL-like_cupin"/>
</dbReference>
<dbReference type="Pfam" id="PF07883">
    <property type="entry name" value="Cupin_2"/>
    <property type="match status" value="1"/>
</dbReference>
<dbReference type="SUPFAM" id="SSF51182">
    <property type="entry name" value="RmlC-like cupins"/>
    <property type="match status" value="1"/>
</dbReference>